<evidence type="ECO:0000313" key="2">
    <source>
        <dbReference type="Proteomes" id="UP001565369"/>
    </source>
</evidence>
<evidence type="ECO:0000313" key="1">
    <source>
        <dbReference type="EMBL" id="MEY9451960.1"/>
    </source>
</evidence>
<proteinExistence type="predicted"/>
<reference evidence="1 2" key="1">
    <citation type="submission" date="2024-07" db="EMBL/GenBank/DDBJ databases">
        <title>Genomic Encyclopedia of Type Strains, Phase V (KMG-V): Genome sequencing to study the core and pangenomes of soil and plant-associated prokaryotes.</title>
        <authorList>
            <person name="Whitman W."/>
        </authorList>
    </citation>
    <scope>NUCLEOTIDE SEQUENCE [LARGE SCALE GENOMIC DNA]</scope>
    <source>
        <strain evidence="1 2">USDA 152</strain>
    </source>
</reference>
<sequence>MRPGTILVFMEPLYKGGLEGVTPGSSCIANAYTSNHELISSGKLGSFKSFALHVVDATGFVHALLLRIQALVLPVKTLVLSGH</sequence>
<comment type="caution">
    <text evidence="1">The sequence shown here is derived from an EMBL/GenBank/DDBJ whole genome shotgun (WGS) entry which is preliminary data.</text>
</comment>
<name>A0ABV4FK59_9BRAD</name>
<organism evidence="1 2">
    <name type="scientific">Bradyrhizobium ottawaense</name>
    <dbReference type="NCBI Taxonomy" id="931866"/>
    <lineage>
        <taxon>Bacteria</taxon>
        <taxon>Pseudomonadati</taxon>
        <taxon>Pseudomonadota</taxon>
        <taxon>Alphaproteobacteria</taxon>
        <taxon>Hyphomicrobiales</taxon>
        <taxon>Nitrobacteraceae</taxon>
        <taxon>Bradyrhizobium</taxon>
    </lineage>
</organism>
<gene>
    <name evidence="1" type="ORF">ABIG07_000908</name>
</gene>
<accession>A0ABV4FK59</accession>
<dbReference type="EMBL" id="JBGBZJ010000003">
    <property type="protein sequence ID" value="MEY9451960.1"/>
    <property type="molecule type" value="Genomic_DNA"/>
</dbReference>
<keyword evidence="2" id="KW-1185">Reference proteome</keyword>
<dbReference type="Proteomes" id="UP001565369">
    <property type="component" value="Unassembled WGS sequence"/>
</dbReference>
<protein>
    <submittedName>
        <fullName evidence="1">Uncharacterized protein</fullName>
    </submittedName>
</protein>